<dbReference type="InterPro" id="IPR029058">
    <property type="entry name" value="AB_hydrolase_fold"/>
</dbReference>
<dbReference type="AlphaFoldDB" id="A0A848KH57"/>
<feature type="chain" id="PRO_5032708753" evidence="1">
    <location>
        <begin position="19"/>
        <end position="238"/>
    </location>
</feature>
<dbReference type="Proteomes" id="UP000535543">
    <property type="component" value="Unassembled WGS sequence"/>
</dbReference>
<keyword evidence="3" id="KW-1185">Reference proteome</keyword>
<keyword evidence="1" id="KW-0732">Signal</keyword>
<gene>
    <name evidence="2" type="ORF">FGL95_09460</name>
</gene>
<sequence length="238" mass="24406">MAGLAASVAGLVAPTAAAAPGGDRLVFLIPGQEPVPGTLALDMYKDMDARLTGLGYKVVLVPTGGLDLVRESYVVKDAVDNATRGANVESIALVGHSYGALSARNYIRALGGVDVVDTYISIGAPQYGTPGGCFQLPGSGFDGCPVTPFINSLNTGDDTPGNINYYSIRGTTEPVDGRLDGGQCRMTPVPDVNHLSEVADPRVIDLTVSALQGNCVGTFVNDPDGSISVGQTLLPGPN</sequence>
<name>A0A848KH57_9NOCA</name>
<reference evidence="2 3" key="1">
    <citation type="submission" date="2019-05" db="EMBL/GenBank/DDBJ databases">
        <authorList>
            <person name="Lee S.D."/>
        </authorList>
    </citation>
    <scope>NUCLEOTIDE SEQUENCE [LARGE SCALE GENOMIC DNA]</scope>
    <source>
        <strain evidence="2 3">YC2-7</strain>
    </source>
</reference>
<feature type="signal peptide" evidence="1">
    <location>
        <begin position="1"/>
        <end position="18"/>
    </location>
</feature>
<organism evidence="2 3">
    <name type="scientific">Antrihabitans stalactiti</name>
    <dbReference type="NCBI Taxonomy" id="2584121"/>
    <lineage>
        <taxon>Bacteria</taxon>
        <taxon>Bacillati</taxon>
        <taxon>Actinomycetota</taxon>
        <taxon>Actinomycetes</taxon>
        <taxon>Mycobacteriales</taxon>
        <taxon>Nocardiaceae</taxon>
        <taxon>Antrihabitans</taxon>
    </lineage>
</organism>
<protein>
    <submittedName>
        <fullName evidence="2">Lipase</fullName>
    </submittedName>
</protein>
<evidence type="ECO:0000256" key="1">
    <source>
        <dbReference type="SAM" id="SignalP"/>
    </source>
</evidence>
<evidence type="ECO:0000313" key="2">
    <source>
        <dbReference type="EMBL" id="NMN95257.1"/>
    </source>
</evidence>
<proteinExistence type="predicted"/>
<dbReference type="Gene3D" id="3.40.50.1820">
    <property type="entry name" value="alpha/beta hydrolase"/>
    <property type="match status" value="1"/>
</dbReference>
<dbReference type="RefSeq" id="WP_169586011.1">
    <property type="nucleotide sequence ID" value="NZ_VCQU01000003.1"/>
</dbReference>
<dbReference type="EMBL" id="VCQU01000003">
    <property type="protein sequence ID" value="NMN95257.1"/>
    <property type="molecule type" value="Genomic_DNA"/>
</dbReference>
<comment type="caution">
    <text evidence="2">The sequence shown here is derived from an EMBL/GenBank/DDBJ whole genome shotgun (WGS) entry which is preliminary data.</text>
</comment>
<accession>A0A848KH57</accession>
<evidence type="ECO:0000313" key="3">
    <source>
        <dbReference type="Proteomes" id="UP000535543"/>
    </source>
</evidence>
<reference evidence="2 3" key="2">
    <citation type="submission" date="2020-06" db="EMBL/GenBank/DDBJ databases">
        <title>Antribacter stalactiti gen. nov., sp. nov., a new member of the family Nacardiaceae isolated from a cave.</title>
        <authorList>
            <person name="Kim I.S."/>
        </authorList>
    </citation>
    <scope>NUCLEOTIDE SEQUENCE [LARGE SCALE GENOMIC DNA]</scope>
    <source>
        <strain evidence="2 3">YC2-7</strain>
    </source>
</reference>
<dbReference type="SUPFAM" id="SSF53474">
    <property type="entry name" value="alpha/beta-Hydrolases"/>
    <property type="match status" value="1"/>
</dbReference>